<name>A0A8B4Q7W6_9BACL</name>
<dbReference type="AlphaFoldDB" id="A0A8B4Q7W6"/>
<protein>
    <submittedName>
        <fullName evidence="3">CAAX amino terminal protease self- immunity</fullName>
    </submittedName>
</protein>
<dbReference type="RefSeq" id="WP_166636133.1">
    <property type="nucleotide sequence ID" value="NZ_BJUE01000031.1"/>
</dbReference>
<evidence type="ECO:0000256" key="1">
    <source>
        <dbReference type="SAM" id="Phobius"/>
    </source>
</evidence>
<keyword evidence="1" id="KW-0472">Membrane</keyword>
<keyword evidence="1" id="KW-0812">Transmembrane</keyword>
<accession>A0A8B4Q7W6</accession>
<organism evidence="3 5">
    <name type="scientific">Kurthia zopfii</name>
    <dbReference type="NCBI Taxonomy" id="1650"/>
    <lineage>
        <taxon>Bacteria</taxon>
        <taxon>Bacillati</taxon>
        <taxon>Bacillota</taxon>
        <taxon>Bacilli</taxon>
        <taxon>Bacillales</taxon>
        <taxon>Caryophanaceae</taxon>
        <taxon>Kurthia</taxon>
    </lineage>
</organism>
<feature type="transmembrane region" description="Helical" evidence="1">
    <location>
        <begin position="101"/>
        <end position="118"/>
    </location>
</feature>
<dbReference type="EMBL" id="SNZG01000034">
    <property type="protein sequence ID" value="TDR34937.1"/>
    <property type="molecule type" value="Genomic_DNA"/>
</dbReference>
<keyword evidence="3" id="KW-0645">Protease</keyword>
<dbReference type="Proteomes" id="UP000294641">
    <property type="component" value="Unassembled WGS sequence"/>
</dbReference>
<keyword evidence="3" id="KW-0378">Hydrolase</keyword>
<dbReference type="GO" id="GO:0004175">
    <property type="term" value="F:endopeptidase activity"/>
    <property type="evidence" value="ECO:0007669"/>
    <property type="project" value="UniProtKB-ARBA"/>
</dbReference>
<gene>
    <name evidence="4" type="ORF">DFR61_13417</name>
    <name evidence="3" type="ORF">NCTC10597_00582</name>
</gene>
<keyword evidence="6" id="KW-1185">Reference proteome</keyword>
<sequence>MKKLFIPVLLLSTLFMFISFKQLEYFWFLYTLTLIIGIILAVLNGQIMNILPFSRCLFIGLALGLIGYIGFKVFYTFLPQISIVAFNNVQQLLETYSPTYFWQYFLLIVIIVVGEELLWRGYIQQIFKNYFPTTVAVILSSIHFSLALLLCGYYIGALAAFLSSIVFGGIYEKIKSMSLLIIAHLVLVILLFILLPLY</sequence>
<dbReference type="Pfam" id="PF02517">
    <property type="entry name" value="Rce1-like"/>
    <property type="match status" value="1"/>
</dbReference>
<feature type="transmembrane region" description="Helical" evidence="1">
    <location>
        <begin position="178"/>
        <end position="197"/>
    </location>
</feature>
<keyword evidence="1" id="KW-1133">Transmembrane helix</keyword>
<dbReference type="InterPro" id="IPR003675">
    <property type="entry name" value="Rce1/LyrA-like_dom"/>
</dbReference>
<evidence type="ECO:0000313" key="6">
    <source>
        <dbReference type="Proteomes" id="UP000294641"/>
    </source>
</evidence>
<dbReference type="GO" id="GO:0006508">
    <property type="term" value="P:proteolysis"/>
    <property type="evidence" value="ECO:0007669"/>
    <property type="project" value="UniProtKB-KW"/>
</dbReference>
<dbReference type="EMBL" id="UGNP01000001">
    <property type="protein sequence ID" value="STX08913.1"/>
    <property type="molecule type" value="Genomic_DNA"/>
</dbReference>
<evidence type="ECO:0000313" key="3">
    <source>
        <dbReference type="EMBL" id="STX08913.1"/>
    </source>
</evidence>
<reference evidence="3 5" key="1">
    <citation type="submission" date="2018-06" db="EMBL/GenBank/DDBJ databases">
        <authorList>
            <consortium name="Pathogen Informatics"/>
            <person name="Doyle S."/>
        </authorList>
    </citation>
    <scope>NUCLEOTIDE SEQUENCE [LARGE SCALE GENOMIC DNA]</scope>
    <source>
        <strain evidence="3 5">NCTC10597</strain>
    </source>
</reference>
<reference evidence="4 6" key="2">
    <citation type="submission" date="2019-03" db="EMBL/GenBank/DDBJ databases">
        <title>Genomic Encyclopedia of Type Strains, Phase IV (KMG-IV): sequencing the most valuable type-strain genomes for metagenomic binning, comparative biology and taxonomic classification.</title>
        <authorList>
            <person name="Goeker M."/>
        </authorList>
    </citation>
    <scope>NUCLEOTIDE SEQUENCE [LARGE SCALE GENOMIC DNA]</scope>
    <source>
        <strain evidence="4 6">DSM 20580</strain>
    </source>
</reference>
<feature type="transmembrane region" description="Helical" evidence="1">
    <location>
        <begin position="153"/>
        <end position="171"/>
    </location>
</feature>
<feature type="transmembrane region" description="Helical" evidence="1">
    <location>
        <begin position="56"/>
        <end position="81"/>
    </location>
</feature>
<feature type="domain" description="CAAX prenyl protease 2/Lysostaphin resistance protein A-like" evidence="2">
    <location>
        <begin position="99"/>
        <end position="187"/>
    </location>
</feature>
<evidence type="ECO:0000313" key="5">
    <source>
        <dbReference type="Proteomes" id="UP000254330"/>
    </source>
</evidence>
<evidence type="ECO:0000259" key="2">
    <source>
        <dbReference type="Pfam" id="PF02517"/>
    </source>
</evidence>
<dbReference type="Proteomes" id="UP000254330">
    <property type="component" value="Unassembled WGS sequence"/>
</dbReference>
<proteinExistence type="predicted"/>
<feature type="transmembrane region" description="Helical" evidence="1">
    <location>
        <begin position="26"/>
        <end position="44"/>
    </location>
</feature>
<dbReference type="GO" id="GO:0080120">
    <property type="term" value="P:CAAX-box protein maturation"/>
    <property type="evidence" value="ECO:0007669"/>
    <property type="project" value="UniProtKB-ARBA"/>
</dbReference>
<comment type="caution">
    <text evidence="3">The sequence shown here is derived from an EMBL/GenBank/DDBJ whole genome shotgun (WGS) entry which is preliminary data.</text>
</comment>
<evidence type="ECO:0000313" key="4">
    <source>
        <dbReference type="EMBL" id="TDR34937.1"/>
    </source>
</evidence>